<evidence type="ECO:0000256" key="6">
    <source>
        <dbReference type="ARBA" id="ARBA00022490"/>
    </source>
</evidence>
<dbReference type="GO" id="GO:0004315">
    <property type="term" value="F:3-oxoacyl-[acyl-carrier-protein] synthase activity"/>
    <property type="evidence" value="ECO:0007669"/>
    <property type="project" value="UniProtKB-EC"/>
</dbReference>
<evidence type="ECO:0000313" key="22">
    <source>
        <dbReference type="Proteomes" id="UP000271533"/>
    </source>
</evidence>
<dbReference type="RefSeq" id="WP_158360924.1">
    <property type="nucleotide sequence ID" value="NZ_CP032759.1"/>
</dbReference>
<evidence type="ECO:0000256" key="9">
    <source>
        <dbReference type="ARBA" id="ARBA00022832"/>
    </source>
</evidence>
<proteinExistence type="inferred from homology"/>
<dbReference type="EC" id="2.3.1.41" evidence="5"/>
<comment type="catalytic activity">
    <reaction evidence="16">
        <text>(3Z)-decenoyl-[ACP] + malonyl-[ACP] + H(+) = 3-oxo-(5Z)-dodecenoyl-[ACP] + holo-[ACP] + CO2</text>
        <dbReference type="Rhea" id="RHEA:54940"/>
        <dbReference type="Rhea" id="RHEA-COMP:9623"/>
        <dbReference type="Rhea" id="RHEA-COMP:9685"/>
        <dbReference type="Rhea" id="RHEA-COMP:9927"/>
        <dbReference type="Rhea" id="RHEA-COMP:14042"/>
        <dbReference type="ChEBI" id="CHEBI:15378"/>
        <dbReference type="ChEBI" id="CHEBI:16526"/>
        <dbReference type="ChEBI" id="CHEBI:64479"/>
        <dbReference type="ChEBI" id="CHEBI:78449"/>
        <dbReference type="ChEBI" id="CHEBI:78798"/>
        <dbReference type="ChEBI" id="CHEBI:138410"/>
    </reaction>
    <physiologicalReaction direction="left-to-right" evidence="16">
        <dbReference type="Rhea" id="RHEA:54941"/>
    </physiologicalReaction>
</comment>
<keyword evidence="7" id="KW-0444">Lipid biosynthesis</keyword>
<evidence type="ECO:0000256" key="14">
    <source>
        <dbReference type="ARBA" id="ARBA00041620"/>
    </source>
</evidence>
<dbReference type="SMART" id="SM00825">
    <property type="entry name" value="PKS_KS"/>
    <property type="match status" value="1"/>
</dbReference>
<dbReference type="UniPathway" id="UPA00094"/>
<evidence type="ECO:0000256" key="11">
    <source>
        <dbReference type="ARBA" id="ARBA00023160"/>
    </source>
</evidence>
<dbReference type="InterPro" id="IPR016039">
    <property type="entry name" value="Thiolase-like"/>
</dbReference>
<evidence type="ECO:0000256" key="12">
    <source>
        <dbReference type="ARBA" id="ARBA00023315"/>
    </source>
</evidence>
<dbReference type="AlphaFoldDB" id="A0A3G2I650"/>
<name>A0A3G2I650_BUCRM</name>
<dbReference type="InterPro" id="IPR014030">
    <property type="entry name" value="Ketoacyl_synth_N"/>
</dbReference>
<evidence type="ECO:0000256" key="1">
    <source>
        <dbReference type="ARBA" id="ARBA00004496"/>
    </source>
</evidence>
<keyword evidence="11" id="KW-0275">Fatty acid biosynthesis</keyword>
<dbReference type="GO" id="GO:0005829">
    <property type="term" value="C:cytosol"/>
    <property type="evidence" value="ECO:0007669"/>
    <property type="project" value="TreeGrafter"/>
</dbReference>
<keyword evidence="9" id="KW-0276">Fatty acid metabolism</keyword>
<evidence type="ECO:0000256" key="2">
    <source>
        <dbReference type="ARBA" id="ARBA00005194"/>
    </source>
</evidence>
<reference evidence="21 22" key="1">
    <citation type="submission" date="2018-10" db="EMBL/GenBank/DDBJ databases">
        <title>Genome sequence of the corn leaf aphid (Rhopalosiphum maidis Fitch).</title>
        <authorList>
            <person name="Chen W."/>
            <person name="Shakir S."/>
            <person name="Bigham M."/>
            <person name="Fei Z."/>
            <person name="Jander G."/>
        </authorList>
    </citation>
    <scope>NUCLEOTIDE SEQUENCE [LARGE SCALE GENOMIC DNA]</scope>
    <source>
        <strain evidence="21 22">BTI</strain>
    </source>
</reference>
<dbReference type="PROSITE" id="PS52004">
    <property type="entry name" value="KS3_2"/>
    <property type="match status" value="1"/>
</dbReference>
<evidence type="ECO:0000256" key="18">
    <source>
        <dbReference type="ARBA" id="ARBA00057938"/>
    </source>
</evidence>
<dbReference type="PANTHER" id="PTHR11712">
    <property type="entry name" value="POLYKETIDE SYNTHASE-RELATED"/>
    <property type="match status" value="1"/>
</dbReference>
<evidence type="ECO:0000256" key="13">
    <source>
        <dbReference type="ARBA" id="ARBA00039450"/>
    </source>
</evidence>
<organism evidence="21 22">
    <name type="scientific">Buchnera aphidicola subsp. Rhopalosiphum maidis</name>
    <dbReference type="NCBI Taxonomy" id="118109"/>
    <lineage>
        <taxon>Bacteria</taxon>
        <taxon>Pseudomonadati</taxon>
        <taxon>Pseudomonadota</taxon>
        <taxon>Gammaproteobacteria</taxon>
        <taxon>Enterobacterales</taxon>
        <taxon>Erwiniaceae</taxon>
        <taxon>Buchnera</taxon>
    </lineage>
</organism>
<evidence type="ECO:0000259" key="20">
    <source>
        <dbReference type="PROSITE" id="PS52004"/>
    </source>
</evidence>
<comment type="subunit">
    <text evidence="4">Homodimer.</text>
</comment>
<keyword evidence="12" id="KW-0012">Acyltransferase</keyword>
<evidence type="ECO:0000256" key="16">
    <source>
        <dbReference type="ARBA" id="ARBA00048121"/>
    </source>
</evidence>
<dbReference type="PANTHER" id="PTHR11712:SF306">
    <property type="entry name" value="3-OXOACYL-[ACYL-CARRIER-PROTEIN] SYNTHASE 1"/>
    <property type="match status" value="1"/>
</dbReference>
<keyword evidence="6" id="KW-0963">Cytoplasm</keyword>
<dbReference type="InterPro" id="IPR020841">
    <property type="entry name" value="PKS_Beta-ketoAc_synthase_dom"/>
</dbReference>
<dbReference type="OrthoDB" id="9808669at2"/>
<dbReference type="InterPro" id="IPR014031">
    <property type="entry name" value="Ketoacyl_synth_C"/>
</dbReference>
<dbReference type="SUPFAM" id="SSF53901">
    <property type="entry name" value="Thiolase-like"/>
    <property type="match status" value="2"/>
</dbReference>
<keyword evidence="10" id="KW-0443">Lipid metabolism</keyword>
<evidence type="ECO:0000256" key="8">
    <source>
        <dbReference type="ARBA" id="ARBA00022679"/>
    </source>
</evidence>
<evidence type="ECO:0000256" key="4">
    <source>
        <dbReference type="ARBA" id="ARBA00011738"/>
    </source>
</evidence>
<comment type="catalytic activity">
    <reaction evidence="17">
        <text>a fatty acyl-[ACP] + malonyl-[ACP] + H(+) = a 3-oxoacyl-[ACP] + holo-[ACP] + CO2</text>
        <dbReference type="Rhea" id="RHEA:22836"/>
        <dbReference type="Rhea" id="RHEA-COMP:9623"/>
        <dbReference type="Rhea" id="RHEA-COMP:9685"/>
        <dbReference type="Rhea" id="RHEA-COMP:9916"/>
        <dbReference type="Rhea" id="RHEA-COMP:14125"/>
        <dbReference type="ChEBI" id="CHEBI:15378"/>
        <dbReference type="ChEBI" id="CHEBI:16526"/>
        <dbReference type="ChEBI" id="CHEBI:64479"/>
        <dbReference type="ChEBI" id="CHEBI:78449"/>
        <dbReference type="ChEBI" id="CHEBI:78776"/>
        <dbReference type="ChEBI" id="CHEBI:138651"/>
        <dbReference type="EC" id="2.3.1.41"/>
    </reaction>
    <physiologicalReaction direction="left-to-right" evidence="17">
        <dbReference type="Rhea" id="RHEA:22837"/>
    </physiologicalReaction>
</comment>
<dbReference type="CDD" id="cd00834">
    <property type="entry name" value="KAS_I_II"/>
    <property type="match status" value="1"/>
</dbReference>
<evidence type="ECO:0000256" key="7">
    <source>
        <dbReference type="ARBA" id="ARBA00022516"/>
    </source>
</evidence>
<feature type="domain" description="Ketosynthase family 3 (KS3)" evidence="20">
    <location>
        <begin position="1"/>
        <end position="406"/>
    </location>
</feature>
<dbReference type="EMBL" id="CP032759">
    <property type="protein sequence ID" value="AYN24418.1"/>
    <property type="molecule type" value="Genomic_DNA"/>
</dbReference>
<comment type="function">
    <text evidence="18">Involved in the type II fatty acid elongation cycle. Catalyzes the elongation of a wide range of acyl-ACP by the addition of two carbons from malonyl-ACP to an acyl acceptor. Can also use unsaturated fatty acids. Catalyzes a key reaction in unsaturated fatty acid (UFA) synthesis, the elongation of the cis-3-decenoyl-ACP produced by FabA.</text>
</comment>
<dbReference type="InterPro" id="IPR018201">
    <property type="entry name" value="Ketoacyl_synth_AS"/>
</dbReference>
<sequence length="407" mass="44361">MKRVVITGFGIISSIGNNKKEVLNSLYNGISGITFSEEMKESGMRSQVWGNIKLKDKNYLKKNKTTRFMNDGSLYAFLSMEQAIKDANLKTKQYQKNPRIGLIVGSGGGSPKHHIIGIDAIRSNRGLNSVSPYIAIKAMNSGISACLSTLFKIYGVNYSISSACATSGHCIGNAFELIKFGKQDLIFAGGGEEVSWELACEFDAMKALSSHFNNTPIKSSRVYDVNRDGFVVSGGGGIVVIEELNCALSRSAHIYAEIIGYAATSDGKDMIVPSGEGAVRCMNLAKKENKISFIDYLNVHGTSTKIGDLIELDAIKKSFRYEKKPMISATKSMTGHALGVSGVHEIIYTLLMMKYNFIAPSINIEKIESSADNMNIVQKTFNTRIETAMSNSFGFGGTNVSLILKKY</sequence>
<gene>
    <name evidence="21" type="ORF">D8S97_00205</name>
</gene>
<keyword evidence="8 19" id="KW-0808">Transferase</keyword>
<accession>A0A3G2I650</accession>
<protein>
    <recommendedName>
        <fullName evidence="13">3-oxoacyl-[acyl-carrier-protein] synthase 1</fullName>
        <ecNumber evidence="5">2.3.1.41</ecNumber>
    </recommendedName>
    <alternativeName>
        <fullName evidence="14">3-oxoacyl-[acyl-carrier-protein] synthase I</fullName>
    </alternativeName>
    <alternativeName>
        <fullName evidence="15">Beta-ketoacyl-ACP synthase I</fullName>
    </alternativeName>
</protein>
<evidence type="ECO:0000256" key="10">
    <source>
        <dbReference type="ARBA" id="ARBA00023098"/>
    </source>
</evidence>
<dbReference type="Pfam" id="PF02801">
    <property type="entry name" value="Ketoacyl-synt_C"/>
    <property type="match status" value="1"/>
</dbReference>
<comment type="similarity">
    <text evidence="3 19">Belongs to the thiolase-like superfamily. Beta-ketoacyl-ACP synthases family.</text>
</comment>
<dbReference type="Proteomes" id="UP000271533">
    <property type="component" value="Chromosome"/>
</dbReference>
<dbReference type="PROSITE" id="PS00606">
    <property type="entry name" value="KS3_1"/>
    <property type="match status" value="1"/>
</dbReference>
<evidence type="ECO:0000256" key="3">
    <source>
        <dbReference type="ARBA" id="ARBA00008467"/>
    </source>
</evidence>
<comment type="subcellular location">
    <subcellularLocation>
        <location evidence="1">Cytoplasm</location>
    </subcellularLocation>
</comment>
<evidence type="ECO:0000256" key="15">
    <source>
        <dbReference type="ARBA" id="ARBA00042143"/>
    </source>
</evidence>
<dbReference type="FunFam" id="3.40.47.10:FF:000006">
    <property type="entry name" value="3-oxoacyl-[acyl-carrier-protein] synthase I"/>
    <property type="match status" value="1"/>
</dbReference>
<dbReference type="InterPro" id="IPR000794">
    <property type="entry name" value="Beta-ketoacyl_synthase"/>
</dbReference>
<comment type="pathway">
    <text evidence="2">Lipid metabolism; fatty acid biosynthesis.</text>
</comment>
<evidence type="ECO:0000256" key="5">
    <source>
        <dbReference type="ARBA" id="ARBA00013191"/>
    </source>
</evidence>
<dbReference type="Pfam" id="PF00109">
    <property type="entry name" value="ketoacyl-synt"/>
    <property type="match status" value="1"/>
</dbReference>
<dbReference type="Gene3D" id="3.40.47.10">
    <property type="match status" value="2"/>
</dbReference>
<evidence type="ECO:0000256" key="19">
    <source>
        <dbReference type="RuleBase" id="RU003694"/>
    </source>
</evidence>
<evidence type="ECO:0000313" key="21">
    <source>
        <dbReference type="EMBL" id="AYN24418.1"/>
    </source>
</evidence>
<dbReference type="GO" id="GO:0006633">
    <property type="term" value="P:fatty acid biosynthetic process"/>
    <property type="evidence" value="ECO:0007669"/>
    <property type="project" value="UniProtKB-UniPathway"/>
</dbReference>
<evidence type="ECO:0000256" key="17">
    <source>
        <dbReference type="ARBA" id="ARBA00048506"/>
    </source>
</evidence>